<keyword evidence="2" id="KW-1185">Reference proteome</keyword>
<evidence type="ECO:0000313" key="2">
    <source>
        <dbReference type="Proteomes" id="UP001497623"/>
    </source>
</evidence>
<dbReference type="EMBL" id="CAXKWB010051243">
    <property type="protein sequence ID" value="CAL4171188.1"/>
    <property type="molecule type" value="Genomic_DNA"/>
</dbReference>
<sequence length="145" mass="16718">EKLTHSLIERVMKCSTQRYSKSDSVHQLLFASAEAEKSDMAKNIVKKLGLQLNVDSLKRQCNYYVKQYRTEPLLTLLAVEANNYPSMMLYECLLDIYYKQSDAEKGLGLWTDMQEKETIPSDSFLRTLSNLLTASNKKVPFQVPR</sequence>
<evidence type="ECO:0000313" key="1">
    <source>
        <dbReference type="EMBL" id="CAL4171188.1"/>
    </source>
</evidence>
<gene>
    <name evidence="1" type="ORF">MNOR_LOCUS34086</name>
</gene>
<reference evidence="1 2" key="1">
    <citation type="submission" date="2024-05" db="EMBL/GenBank/DDBJ databases">
        <authorList>
            <person name="Wallberg A."/>
        </authorList>
    </citation>
    <scope>NUCLEOTIDE SEQUENCE [LARGE SCALE GENOMIC DNA]</scope>
</reference>
<accession>A0AAV2S7H5</accession>
<dbReference type="GO" id="GO:0070129">
    <property type="term" value="P:regulation of mitochondrial translation"/>
    <property type="evidence" value="ECO:0007669"/>
    <property type="project" value="TreeGrafter"/>
</dbReference>
<dbReference type="GO" id="GO:0005739">
    <property type="term" value="C:mitochondrion"/>
    <property type="evidence" value="ECO:0007669"/>
    <property type="project" value="TreeGrafter"/>
</dbReference>
<name>A0AAV2S7H5_MEGNR</name>
<dbReference type="InterPro" id="IPR033490">
    <property type="entry name" value="LRP130"/>
</dbReference>
<proteinExistence type="predicted"/>
<organism evidence="1 2">
    <name type="scientific">Meganyctiphanes norvegica</name>
    <name type="common">Northern krill</name>
    <name type="synonym">Thysanopoda norvegica</name>
    <dbReference type="NCBI Taxonomy" id="48144"/>
    <lineage>
        <taxon>Eukaryota</taxon>
        <taxon>Metazoa</taxon>
        <taxon>Ecdysozoa</taxon>
        <taxon>Arthropoda</taxon>
        <taxon>Crustacea</taxon>
        <taxon>Multicrustacea</taxon>
        <taxon>Malacostraca</taxon>
        <taxon>Eumalacostraca</taxon>
        <taxon>Eucarida</taxon>
        <taxon>Euphausiacea</taxon>
        <taxon>Euphausiidae</taxon>
        <taxon>Meganyctiphanes</taxon>
    </lineage>
</organism>
<dbReference type="PANTHER" id="PTHR46669">
    <property type="entry name" value="LEUCINE-RICH PPR MOTIF-CONTAINING PROTEIN, MITOCHONDRIAL"/>
    <property type="match status" value="1"/>
</dbReference>
<dbReference type="GO" id="GO:0003730">
    <property type="term" value="F:mRNA 3'-UTR binding"/>
    <property type="evidence" value="ECO:0007669"/>
    <property type="project" value="TreeGrafter"/>
</dbReference>
<dbReference type="AlphaFoldDB" id="A0AAV2S7H5"/>
<dbReference type="PANTHER" id="PTHR46669:SF1">
    <property type="entry name" value="LEUCINE-RICH PPR MOTIF-CONTAINING PROTEIN, MITOCHONDRIAL"/>
    <property type="match status" value="1"/>
</dbReference>
<protein>
    <submittedName>
        <fullName evidence="1">Uncharacterized protein</fullName>
    </submittedName>
</protein>
<feature type="non-terminal residue" evidence="1">
    <location>
        <position position="1"/>
    </location>
</feature>
<comment type="caution">
    <text evidence="1">The sequence shown here is derived from an EMBL/GenBank/DDBJ whole genome shotgun (WGS) entry which is preliminary data.</text>
</comment>
<dbReference type="GO" id="GO:0005634">
    <property type="term" value="C:nucleus"/>
    <property type="evidence" value="ECO:0007669"/>
    <property type="project" value="TreeGrafter"/>
</dbReference>
<dbReference type="Proteomes" id="UP001497623">
    <property type="component" value="Unassembled WGS sequence"/>
</dbReference>